<dbReference type="SUPFAM" id="SSF53850">
    <property type="entry name" value="Periplasmic binding protein-like II"/>
    <property type="match status" value="1"/>
</dbReference>
<accession>A0A3N2D9V4</accession>
<dbReference type="EMBL" id="RKHQ01000001">
    <property type="protein sequence ID" value="ROR96577.1"/>
    <property type="molecule type" value="Genomic_DNA"/>
</dbReference>
<keyword evidence="3" id="KW-1185">Reference proteome</keyword>
<dbReference type="Proteomes" id="UP000275356">
    <property type="component" value="Unassembled WGS sequence"/>
</dbReference>
<sequence length="465" mass="49302">MRKTLTTLAAGAALALVLTACGGGNDSGSSGADGESTGSDAGSGSATIKVAYQKTDAFTQLDDLLQKCVGEFEAANDGVTVQLEPIAAQETEYFTKLALMHGSAATAPDVIYEDTFQVRSDAAAGYLAPMDDYLADWDGWDQFSDAAKQAGAGDDGSTYGVSMGTDTRGIYFNKQIFEQAGLPADWQPESWDDILDAARTIKEKVPDVIPFNLYSSKSQGEAASMQGFEMLLYGTGDELYDYDTQKWNVGAPGFVEALTFIQTAQQDGLLPGLEDALDTNLPNRISGELFPQGKVAIIVDGSWVPGGWMSDGSNSWPEWQEVAGMAKMPTSTGQEPGAVSMSGGWLFSIGSQSKNPELAFDLIAGCLSQENSLKYDTENSQIAVRDDVASDPVYLDYNPSFEFFSSLVPVTHFRPATPDYSQISSQIQVAAESVLTGQASPEAAAKAYDDAVTALVGADKTQNAG</sequence>
<dbReference type="AlphaFoldDB" id="A0A3N2D9V4"/>
<dbReference type="Pfam" id="PF01547">
    <property type="entry name" value="SBP_bac_1"/>
    <property type="match status" value="1"/>
</dbReference>
<name>A0A3N2D9V4_9MICO</name>
<dbReference type="PANTHER" id="PTHR43649:SF14">
    <property type="entry name" value="BLR3389 PROTEIN"/>
    <property type="match status" value="1"/>
</dbReference>
<dbReference type="OrthoDB" id="3495561at2"/>
<evidence type="ECO:0000256" key="1">
    <source>
        <dbReference type="SAM" id="SignalP"/>
    </source>
</evidence>
<dbReference type="PANTHER" id="PTHR43649">
    <property type="entry name" value="ARABINOSE-BINDING PROTEIN-RELATED"/>
    <property type="match status" value="1"/>
</dbReference>
<gene>
    <name evidence="2" type="ORF">EDD28_1162</name>
</gene>
<keyword evidence="1" id="KW-0732">Signal</keyword>
<organism evidence="2 3">
    <name type="scientific">Salana multivorans</name>
    <dbReference type="NCBI Taxonomy" id="120377"/>
    <lineage>
        <taxon>Bacteria</taxon>
        <taxon>Bacillati</taxon>
        <taxon>Actinomycetota</taxon>
        <taxon>Actinomycetes</taxon>
        <taxon>Micrococcales</taxon>
        <taxon>Beutenbergiaceae</taxon>
        <taxon>Salana</taxon>
    </lineage>
</organism>
<feature type="chain" id="PRO_5039406048" evidence="1">
    <location>
        <begin position="23"/>
        <end position="465"/>
    </location>
</feature>
<feature type="signal peptide" evidence="1">
    <location>
        <begin position="1"/>
        <end position="22"/>
    </location>
</feature>
<proteinExistence type="predicted"/>
<dbReference type="InterPro" id="IPR050490">
    <property type="entry name" value="Bact_solute-bd_prot1"/>
</dbReference>
<dbReference type="Gene3D" id="3.40.190.10">
    <property type="entry name" value="Periplasmic binding protein-like II"/>
    <property type="match status" value="2"/>
</dbReference>
<evidence type="ECO:0000313" key="2">
    <source>
        <dbReference type="EMBL" id="ROR96577.1"/>
    </source>
</evidence>
<dbReference type="PROSITE" id="PS51257">
    <property type="entry name" value="PROKAR_LIPOPROTEIN"/>
    <property type="match status" value="1"/>
</dbReference>
<dbReference type="RefSeq" id="WP_123738738.1">
    <property type="nucleotide sequence ID" value="NZ_CALFQU010000053.1"/>
</dbReference>
<evidence type="ECO:0000313" key="3">
    <source>
        <dbReference type="Proteomes" id="UP000275356"/>
    </source>
</evidence>
<comment type="caution">
    <text evidence="2">The sequence shown here is derived from an EMBL/GenBank/DDBJ whole genome shotgun (WGS) entry which is preliminary data.</text>
</comment>
<reference evidence="2 3" key="1">
    <citation type="submission" date="2018-11" db="EMBL/GenBank/DDBJ databases">
        <title>Sequencing the genomes of 1000 actinobacteria strains.</title>
        <authorList>
            <person name="Klenk H.-P."/>
        </authorList>
    </citation>
    <scope>NUCLEOTIDE SEQUENCE [LARGE SCALE GENOMIC DNA]</scope>
    <source>
        <strain evidence="2 3">DSM 13521</strain>
    </source>
</reference>
<protein>
    <submittedName>
        <fullName evidence="2">Carbohydrate ABC transporter substrate-binding protein (CUT1 family)</fullName>
    </submittedName>
</protein>
<dbReference type="InterPro" id="IPR006059">
    <property type="entry name" value="SBP"/>
</dbReference>